<proteinExistence type="predicted"/>
<reference evidence="2 3" key="1">
    <citation type="submission" date="2019-06" db="EMBL/GenBank/DDBJ databases">
        <title>Genome sequence of Litorilinea aerophila BAA-2444.</title>
        <authorList>
            <person name="Maclea K.S."/>
            <person name="Maurais E.G."/>
            <person name="Iannazzi L.C."/>
        </authorList>
    </citation>
    <scope>NUCLEOTIDE SEQUENCE [LARGE SCALE GENOMIC DNA]</scope>
    <source>
        <strain evidence="2 3">ATCC BAA-2444</strain>
    </source>
</reference>
<accession>A0A540VKE3</accession>
<dbReference type="OrthoDB" id="9808176at2"/>
<dbReference type="AlphaFoldDB" id="A0A540VKE3"/>
<gene>
    <name evidence="2" type="ORF">FKZ61_04325</name>
</gene>
<feature type="domain" description="HEPN" evidence="1">
    <location>
        <begin position="9"/>
        <end position="119"/>
    </location>
</feature>
<dbReference type="InterPro" id="IPR007842">
    <property type="entry name" value="HEPN_dom"/>
</dbReference>
<dbReference type="Proteomes" id="UP000317371">
    <property type="component" value="Unassembled WGS sequence"/>
</dbReference>
<dbReference type="SMART" id="SM00748">
    <property type="entry name" value="HEPN"/>
    <property type="match status" value="1"/>
</dbReference>
<protein>
    <submittedName>
        <fullName evidence="2">HEPN domain-containing protein</fullName>
    </submittedName>
</protein>
<evidence type="ECO:0000259" key="1">
    <source>
        <dbReference type="PROSITE" id="PS50910"/>
    </source>
</evidence>
<dbReference type="Pfam" id="PF05168">
    <property type="entry name" value="HEPN"/>
    <property type="match status" value="1"/>
</dbReference>
<comment type="caution">
    <text evidence="2">The sequence shown here is derived from an EMBL/GenBank/DDBJ whole genome shotgun (WGS) entry which is preliminary data.</text>
</comment>
<evidence type="ECO:0000313" key="3">
    <source>
        <dbReference type="Proteomes" id="UP000317371"/>
    </source>
</evidence>
<dbReference type="PROSITE" id="PS50910">
    <property type="entry name" value="HEPN"/>
    <property type="match status" value="1"/>
</dbReference>
<keyword evidence="3" id="KW-1185">Reference proteome</keyword>
<dbReference type="RefSeq" id="WP_141608841.1">
    <property type="nucleotide sequence ID" value="NZ_VIGC02000004.1"/>
</dbReference>
<evidence type="ECO:0000313" key="2">
    <source>
        <dbReference type="EMBL" id="TQE97245.1"/>
    </source>
</evidence>
<organism evidence="2 3">
    <name type="scientific">Litorilinea aerophila</name>
    <dbReference type="NCBI Taxonomy" id="1204385"/>
    <lineage>
        <taxon>Bacteria</taxon>
        <taxon>Bacillati</taxon>
        <taxon>Chloroflexota</taxon>
        <taxon>Caldilineae</taxon>
        <taxon>Caldilineales</taxon>
        <taxon>Caldilineaceae</taxon>
        <taxon>Litorilinea</taxon>
    </lineage>
</organism>
<dbReference type="EMBL" id="VIGC01000004">
    <property type="protein sequence ID" value="TQE97245.1"/>
    <property type="molecule type" value="Genomic_DNA"/>
</dbReference>
<sequence>MNEESERWFLFARQDLRMAELAMVEGIYNQVCFHCQQCAEKAVKGLLIFQGQKPPRTHRLTDLLGLLDPNPLAEIALEVQLLDRFYIPTRYPDALPGVLSEGLPDVQDAQEALAVARHMLTLIDQSIESPPSTQHPRNPT</sequence>
<dbReference type="Gene3D" id="1.20.120.330">
    <property type="entry name" value="Nucleotidyltransferases domain 2"/>
    <property type="match status" value="1"/>
</dbReference>
<dbReference type="SUPFAM" id="SSF81593">
    <property type="entry name" value="Nucleotidyltransferase substrate binding subunit/domain"/>
    <property type="match status" value="1"/>
</dbReference>
<dbReference type="InParanoid" id="A0A540VKE3"/>
<name>A0A540VKE3_9CHLR</name>